<evidence type="ECO:0000313" key="1">
    <source>
        <dbReference type="EMBL" id="MBK3494144.1"/>
    </source>
</evidence>
<sequence>MFLFELIVELLVELYVSLGYGTNEYKINSKVEKLAKDYPEVSIYYGKYQTFIEKDKELSEALLRLNVKDRVDPKYVVELIQMKISRLELV</sequence>
<evidence type="ECO:0000313" key="2">
    <source>
        <dbReference type="Proteomes" id="UP000618943"/>
    </source>
</evidence>
<reference evidence="1 2" key="1">
    <citation type="submission" date="2020-12" db="EMBL/GenBank/DDBJ databases">
        <title>YIM B01967 draft genome.</title>
        <authorList>
            <person name="Yan X."/>
        </authorList>
    </citation>
    <scope>NUCLEOTIDE SEQUENCE [LARGE SCALE GENOMIC DNA]</scope>
    <source>
        <strain evidence="1 2">YIM B01967</strain>
    </source>
</reference>
<protein>
    <submittedName>
        <fullName evidence="1">Uncharacterized protein</fullName>
    </submittedName>
</protein>
<name>A0ABS1H4C0_9BACL</name>
<comment type="caution">
    <text evidence="1">The sequence shown here is derived from an EMBL/GenBank/DDBJ whole genome shotgun (WGS) entry which is preliminary data.</text>
</comment>
<keyword evidence="2" id="KW-1185">Reference proteome</keyword>
<dbReference type="Proteomes" id="UP000618943">
    <property type="component" value="Unassembled WGS sequence"/>
</dbReference>
<dbReference type="RefSeq" id="WP_200748124.1">
    <property type="nucleotide sequence ID" value="NZ_JAEOAH010000004.1"/>
</dbReference>
<dbReference type="EMBL" id="JAEOAH010000004">
    <property type="protein sequence ID" value="MBK3494144.1"/>
    <property type="molecule type" value="Genomic_DNA"/>
</dbReference>
<accession>A0ABS1H4C0</accession>
<proteinExistence type="predicted"/>
<gene>
    <name evidence="1" type="ORF">JFL43_04575</name>
</gene>
<organism evidence="1 2">
    <name type="scientific">Viridibacillus soli</name>
    <dbReference type="NCBI Taxonomy" id="2798301"/>
    <lineage>
        <taxon>Bacteria</taxon>
        <taxon>Bacillati</taxon>
        <taxon>Bacillota</taxon>
        <taxon>Bacilli</taxon>
        <taxon>Bacillales</taxon>
        <taxon>Caryophanaceae</taxon>
        <taxon>Viridibacillus</taxon>
    </lineage>
</organism>